<dbReference type="PROSITE" id="PS50069">
    <property type="entry name" value="CULLIN_2"/>
    <property type="match status" value="1"/>
</dbReference>
<accession>G0U354</accession>
<evidence type="ECO:0000259" key="8">
    <source>
        <dbReference type="PROSITE" id="PS50069"/>
    </source>
</evidence>
<keyword evidence="2" id="KW-0132">Cell division</keyword>
<dbReference type="PANTHER" id="PTHR45957">
    <property type="entry name" value="ANAPHASE-PROMOTING COMPLEX SUBUNIT 2"/>
    <property type="match status" value="1"/>
</dbReference>
<dbReference type="GO" id="GO:0031625">
    <property type="term" value="F:ubiquitin protein ligase binding"/>
    <property type="evidence" value="ECO:0007669"/>
    <property type="project" value="InterPro"/>
</dbReference>
<keyword evidence="4" id="KW-0833">Ubl conjugation pathway</keyword>
<dbReference type="EMBL" id="HE573025">
    <property type="protein sequence ID" value="CCC50709.1"/>
    <property type="molecule type" value="Genomic_DNA"/>
</dbReference>
<protein>
    <recommendedName>
        <fullName evidence="1">Anaphase-promoting complex subunit 2</fullName>
    </recommendedName>
</protein>
<dbReference type="InterPro" id="IPR014786">
    <property type="entry name" value="ANAPC2_C"/>
</dbReference>
<dbReference type="AlphaFoldDB" id="G0U354"/>
<keyword evidence="3" id="KW-0498">Mitosis</keyword>
<dbReference type="GO" id="GO:0007091">
    <property type="term" value="P:metaphase/anaphase transition of mitotic cell cycle"/>
    <property type="evidence" value="ECO:0007669"/>
    <property type="project" value="TreeGrafter"/>
</dbReference>
<evidence type="ECO:0000256" key="2">
    <source>
        <dbReference type="ARBA" id="ARBA00022618"/>
    </source>
</evidence>
<proteinExistence type="inferred from homology"/>
<dbReference type="SMART" id="SM01013">
    <property type="entry name" value="APC2"/>
    <property type="match status" value="1"/>
</dbReference>
<sequence length="766" mass="85988">MEECQYFEYIVTVLEQMQRDGVSVLSSSDSLIASRFNEALKALSVPPINSAASELLVRKVFEIFADTAIVDYQREMCNGEECLALSRLHERYQHTLAFVSDCCTKMHSKECVAVFTVSLRCALLQPDLLTRDYPPGRKELLCFLRAHGRKLLLDIEGTESFPSFLCGVSHCHDTVLQQLHELTLASTPDLRALWRSVLVNSISSRIDELDNNFTVARIQSCMKWKDSVVNTFVCVALSPDPDDSELRSEVNRWCEDLEQLLLVSFGRKRIASFWDVVVDYPDSTPTLQDIRFCLLRCADDTLRSELIQTTKGMLASRLHRAGTCTEYILDVLINTIHSLCVLLSKNDQSSVIFTIVGDTLEHLKKRKDCVSAVVRAITQPSADTVLHAELSNYNTENAVDDSDTKDDMGASQDEPDHSPLSIQEKPDVLRVLLSTISVNLLVEEYRQALASKLLGRPMHKFDTTPEEEVLERLKCAFGEDVLAPCVVMIRDIQSSRRYTEMVKDAHRGAVPSGVSPRQLKRDWPLSLDVLSATSWPKLSTCPPPGESIPLPDRYNPHPEVASAMQEAMAEYKRLKANQCLEWVLSHGFVTLELKQQDFSSGSIVAVTYDLSVFLASVVLYVRDISSETNSSVPLTLLEERMHIKWQVIQQRISHILPSVLVYADEQNSLSLQTNYVSAANFTFDEAKEVSEQPAGLSQEQLEVFLPILTAMLRARGACAVNVIFNSMKMLGGFTGTIDDMKKLLHDFVAKGNLTYTDDKLFALPRE</sequence>
<feature type="domain" description="Cullin family profile" evidence="8">
    <location>
        <begin position="386"/>
        <end position="656"/>
    </location>
</feature>
<dbReference type="Gene3D" id="3.30.230.130">
    <property type="entry name" value="Cullin, Chain C, Domain 2"/>
    <property type="match status" value="1"/>
</dbReference>
<evidence type="ECO:0000256" key="7">
    <source>
        <dbReference type="SAM" id="MobiDB-lite"/>
    </source>
</evidence>
<name>G0U354_TRYVY</name>
<dbReference type="PANTHER" id="PTHR45957:SF1">
    <property type="entry name" value="ANAPHASE-PROMOTING COMPLEX SUBUNIT 2"/>
    <property type="match status" value="1"/>
</dbReference>
<dbReference type="Pfam" id="PF25773">
    <property type="entry name" value="TPR_ANAPC2"/>
    <property type="match status" value="1"/>
</dbReference>
<evidence type="ECO:0000256" key="1">
    <source>
        <dbReference type="ARBA" id="ARBA00016068"/>
    </source>
</evidence>
<dbReference type="GO" id="GO:0006511">
    <property type="term" value="P:ubiquitin-dependent protein catabolic process"/>
    <property type="evidence" value="ECO:0007669"/>
    <property type="project" value="InterPro"/>
</dbReference>
<dbReference type="InterPro" id="IPR044554">
    <property type="entry name" value="ANAPC2"/>
</dbReference>
<evidence type="ECO:0000256" key="6">
    <source>
        <dbReference type="PROSITE-ProRule" id="PRU00330"/>
    </source>
</evidence>
<dbReference type="InterPro" id="IPR036317">
    <property type="entry name" value="Cullin_homology_sf"/>
</dbReference>
<dbReference type="VEuPathDB" id="TriTrypDB:TvY486_0905300"/>
<dbReference type="InterPro" id="IPR016158">
    <property type="entry name" value="Cullin_homology"/>
</dbReference>
<evidence type="ECO:0000256" key="3">
    <source>
        <dbReference type="ARBA" id="ARBA00022776"/>
    </source>
</evidence>
<dbReference type="InterPro" id="IPR057975">
    <property type="entry name" value="TPR_ANAPC2"/>
</dbReference>
<evidence type="ECO:0000256" key="4">
    <source>
        <dbReference type="ARBA" id="ARBA00022786"/>
    </source>
</evidence>
<keyword evidence="5" id="KW-0131">Cell cycle</keyword>
<dbReference type="SUPFAM" id="SSF75632">
    <property type="entry name" value="Cullin homology domain"/>
    <property type="match status" value="1"/>
</dbReference>
<organism evidence="9">
    <name type="scientific">Trypanosoma vivax (strain Y486)</name>
    <dbReference type="NCBI Taxonomy" id="1055687"/>
    <lineage>
        <taxon>Eukaryota</taxon>
        <taxon>Discoba</taxon>
        <taxon>Euglenozoa</taxon>
        <taxon>Kinetoplastea</taxon>
        <taxon>Metakinetoplastina</taxon>
        <taxon>Trypanosomatida</taxon>
        <taxon>Trypanosomatidae</taxon>
        <taxon>Trypanosoma</taxon>
        <taxon>Duttonella</taxon>
    </lineage>
</organism>
<evidence type="ECO:0000313" key="9">
    <source>
        <dbReference type="EMBL" id="CCC50709.1"/>
    </source>
</evidence>
<dbReference type="GO" id="GO:0005680">
    <property type="term" value="C:anaphase-promoting complex"/>
    <property type="evidence" value="ECO:0007669"/>
    <property type="project" value="TreeGrafter"/>
</dbReference>
<evidence type="ECO:0000256" key="5">
    <source>
        <dbReference type="ARBA" id="ARBA00023306"/>
    </source>
</evidence>
<comment type="similarity">
    <text evidence="6">Belongs to the cullin family.</text>
</comment>
<feature type="region of interest" description="Disordered" evidence="7">
    <location>
        <begin position="396"/>
        <end position="421"/>
    </location>
</feature>
<dbReference type="GO" id="GO:0051301">
    <property type="term" value="P:cell division"/>
    <property type="evidence" value="ECO:0007669"/>
    <property type="project" value="UniProtKB-KW"/>
</dbReference>
<dbReference type="GO" id="GO:0070979">
    <property type="term" value="P:protein K11-linked ubiquitination"/>
    <property type="evidence" value="ECO:0007669"/>
    <property type="project" value="TreeGrafter"/>
</dbReference>
<reference evidence="9" key="1">
    <citation type="journal article" date="2012" name="Proc. Natl. Acad. Sci. U.S.A.">
        <title>Antigenic diversity is generated by distinct evolutionary mechanisms in African trypanosome species.</title>
        <authorList>
            <person name="Jackson A.P."/>
            <person name="Berry A."/>
            <person name="Aslett M."/>
            <person name="Allison H.C."/>
            <person name="Burton P."/>
            <person name="Vavrova-Anderson J."/>
            <person name="Brown R."/>
            <person name="Browne H."/>
            <person name="Corton N."/>
            <person name="Hauser H."/>
            <person name="Gamble J."/>
            <person name="Gilderthorp R."/>
            <person name="Marcello L."/>
            <person name="McQuillan J."/>
            <person name="Otto T.D."/>
            <person name="Quail M.A."/>
            <person name="Sanders M.J."/>
            <person name="van Tonder A."/>
            <person name="Ginger M.L."/>
            <person name="Field M.C."/>
            <person name="Barry J.D."/>
            <person name="Hertz-Fowler C."/>
            <person name="Berriman M."/>
        </authorList>
    </citation>
    <scope>NUCLEOTIDE SEQUENCE</scope>
    <source>
        <strain evidence="9">Y486</strain>
    </source>
</reference>
<gene>
    <name evidence="9" type="ORF">TVY486_0905300</name>
</gene>